<feature type="domain" description="GGDEF" evidence="4">
    <location>
        <begin position="342"/>
        <end position="479"/>
    </location>
</feature>
<protein>
    <recommendedName>
        <fullName evidence="1">diguanylate cyclase</fullName>
        <ecNumber evidence="1">2.7.7.65</ecNumber>
    </recommendedName>
</protein>
<dbReference type="PANTHER" id="PTHR45138">
    <property type="entry name" value="REGULATORY COMPONENTS OF SENSORY TRANSDUCTION SYSTEM"/>
    <property type="match status" value="1"/>
</dbReference>
<gene>
    <name evidence="5" type="ORF">JY500_18620</name>
</gene>
<proteinExistence type="predicted"/>
<dbReference type="Pfam" id="PF00990">
    <property type="entry name" value="GGDEF"/>
    <property type="match status" value="1"/>
</dbReference>
<dbReference type="RefSeq" id="WP_206254127.1">
    <property type="nucleotide sequence ID" value="NZ_CP071060.1"/>
</dbReference>
<dbReference type="EC" id="2.7.7.65" evidence="1"/>
<dbReference type="InterPro" id="IPR050469">
    <property type="entry name" value="Diguanylate_Cyclase"/>
</dbReference>
<organism evidence="5 6">
    <name type="scientific">Niveibacterium microcysteis</name>
    <dbReference type="NCBI Taxonomy" id="2811415"/>
    <lineage>
        <taxon>Bacteria</taxon>
        <taxon>Pseudomonadati</taxon>
        <taxon>Pseudomonadota</taxon>
        <taxon>Betaproteobacteria</taxon>
        <taxon>Rhodocyclales</taxon>
        <taxon>Rhodocyclaceae</taxon>
        <taxon>Niveibacterium</taxon>
    </lineage>
</organism>
<dbReference type="Gene3D" id="1.25.40.10">
    <property type="entry name" value="Tetratricopeptide repeat domain"/>
    <property type="match status" value="1"/>
</dbReference>
<dbReference type="PANTHER" id="PTHR45138:SF9">
    <property type="entry name" value="DIGUANYLATE CYCLASE DGCM-RELATED"/>
    <property type="match status" value="1"/>
</dbReference>
<comment type="catalytic activity">
    <reaction evidence="2">
        <text>2 GTP = 3',3'-c-di-GMP + 2 diphosphate</text>
        <dbReference type="Rhea" id="RHEA:24898"/>
        <dbReference type="ChEBI" id="CHEBI:33019"/>
        <dbReference type="ChEBI" id="CHEBI:37565"/>
        <dbReference type="ChEBI" id="CHEBI:58805"/>
        <dbReference type="EC" id="2.7.7.65"/>
    </reaction>
</comment>
<feature type="transmembrane region" description="Helical" evidence="3">
    <location>
        <begin position="272"/>
        <end position="293"/>
    </location>
</feature>
<dbReference type="SMART" id="SM00267">
    <property type="entry name" value="GGDEF"/>
    <property type="match status" value="1"/>
</dbReference>
<evidence type="ECO:0000256" key="2">
    <source>
        <dbReference type="ARBA" id="ARBA00034247"/>
    </source>
</evidence>
<dbReference type="InterPro" id="IPR029787">
    <property type="entry name" value="Nucleotide_cyclase"/>
</dbReference>
<evidence type="ECO:0000313" key="6">
    <source>
        <dbReference type="Proteomes" id="UP000663570"/>
    </source>
</evidence>
<sequence>MAYISLGRNEDAMRVLLNAFDGANRSGDVRLAGLTLKSLALVQTFVPDIARARQYIEEARRTIEPLGDQWLLAEIEVLRAIVSGPVEDNTSDLSILVRAHRMTERMELALHEEMSLVNLSDWYLNKKEWDRAIEISRQAVEVAGLFDEPEHSGVAYLQYALALVGSGRVADGIRQLERSVSVLRHSGEDAYLANAIYELANAYERVGRMKDATAAYRDYRAVRDVNEGRSRARLVAEMQERFDAERKQTEILRLREDNVRTTAAAETQRQRAMFWSIVAGLTIAAGVAIGLMFRRTQLVNARLVEANSQLAFLAERDSLTGLFNRRAMRAWIETQTVSSEVSPMALLLFDIDHFKAINDRLGHAIGDEIIIEFGQRVQALLRDGDRLARWGGEEFLVVLRGVSAHQLPALAQRILRSISDTPFGTSIGPVPVTASMGFVPFPLDPEAVDEGWEGHLAIADQALYRAKGSGRNAGFGVLALVAPWSEVRRGLAESFDSVIANGLVISDACRGGASLVDKVIPFGGRNYSPN</sequence>
<evidence type="ECO:0000256" key="3">
    <source>
        <dbReference type="SAM" id="Phobius"/>
    </source>
</evidence>
<dbReference type="NCBIfam" id="TIGR00254">
    <property type="entry name" value="GGDEF"/>
    <property type="match status" value="1"/>
</dbReference>
<dbReference type="SUPFAM" id="SSF55073">
    <property type="entry name" value="Nucleotide cyclase"/>
    <property type="match status" value="1"/>
</dbReference>
<keyword evidence="6" id="KW-1185">Reference proteome</keyword>
<dbReference type="SUPFAM" id="SSF48452">
    <property type="entry name" value="TPR-like"/>
    <property type="match status" value="1"/>
</dbReference>
<dbReference type="InterPro" id="IPR000160">
    <property type="entry name" value="GGDEF_dom"/>
</dbReference>
<evidence type="ECO:0000256" key="1">
    <source>
        <dbReference type="ARBA" id="ARBA00012528"/>
    </source>
</evidence>
<dbReference type="PROSITE" id="PS50887">
    <property type="entry name" value="GGDEF"/>
    <property type="match status" value="1"/>
</dbReference>
<evidence type="ECO:0000313" key="5">
    <source>
        <dbReference type="EMBL" id="QSI76448.1"/>
    </source>
</evidence>
<reference evidence="5 6" key="1">
    <citation type="submission" date="2021-02" db="EMBL/GenBank/DDBJ databases">
        <title>Niveibacterium changnyeongensis HC41.</title>
        <authorList>
            <person name="Kang M."/>
        </authorList>
    </citation>
    <scope>NUCLEOTIDE SEQUENCE [LARGE SCALE GENOMIC DNA]</scope>
    <source>
        <strain evidence="5 6">HC41</strain>
    </source>
</reference>
<accession>A0ABX7M3W1</accession>
<keyword evidence="3" id="KW-0472">Membrane</keyword>
<dbReference type="InterPro" id="IPR011990">
    <property type="entry name" value="TPR-like_helical_dom_sf"/>
</dbReference>
<keyword evidence="3" id="KW-1133">Transmembrane helix</keyword>
<dbReference type="Proteomes" id="UP000663570">
    <property type="component" value="Chromosome"/>
</dbReference>
<dbReference type="EMBL" id="CP071060">
    <property type="protein sequence ID" value="QSI76448.1"/>
    <property type="molecule type" value="Genomic_DNA"/>
</dbReference>
<dbReference type="Gene3D" id="3.30.70.270">
    <property type="match status" value="1"/>
</dbReference>
<keyword evidence="3" id="KW-0812">Transmembrane</keyword>
<evidence type="ECO:0000259" key="4">
    <source>
        <dbReference type="PROSITE" id="PS50887"/>
    </source>
</evidence>
<dbReference type="InterPro" id="IPR043128">
    <property type="entry name" value="Rev_trsase/Diguanyl_cyclase"/>
</dbReference>
<name>A0ABX7M3W1_9RHOO</name>
<dbReference type="CDD" id="cd01949">
    <property type="entry name" value="GGDEF"/>
    <property type="match status" value="1"/>
</dbReference>